<gene>
    <name evidence="2" type="ORF">I4901_07000</name>
</gene>
<dbReference type="Pfam" id="PF13692">
    <property type="entry name" value="Glyco_trans_1_4"/>
    <property type="match status" value="1"/>
</dbReference>
<dbReference type="AlphaFoldDB" id="A0A8I0WS60"/>
<dbReference type="Pfam" id="PF13439">
    <property type="entry name" value="Glyco_transf_4"/>
    <property type="match status" value="1"/>
</dbReference>
<protein>
    <submittedName>
        <fullName evidence="2">Glycosyltransferase</fullName>
    </submittedName>
</protein>
<name>A0A8I0WS60_9GAMM</name>
<dbReference type="PANTHER" id="PTHR12526">
    <property type="entry name" value="GLYCOSYLTRANSFERASE"/>
    <property type="match status" value="1"/>
</dbReference>
<keyword evidence="2" id="KW-0808">Transferase</keyword>
<sequence length="396" mass="45112">MMKIAYIDPYPVPDYRVASLQAVQMIDAMARNGCLVHMVSPVSLLTADTFLGRDINKNVSFIGLKNIRKKWFFPFNSQKIFNHQVSTWLRKNPVDAIFTRNLKMAHYLLRKHPQIPCFFEGHEVFSQSFRESHDLQNPKNQRKLTKLLKIEAMVYRHCAAVFVKTPLIKEDIVKIYHIDTPIYVTPNGVDLLAAQAQEKTQDLTRCNDETRVLYLGSLHPWKGLPTIIHALPLLKSVRLYVAGGKPDQIAILENIANKLGVTDRICFMGYIEPVKRFEVIENTDICVLPLTDSSMGGRYTSPLKLFEYMAMKKPIVISDLPSIRSVIDDDLVEFATSGNAASFANAIKHIIDNPNNAKDKTNKAFSFILEKFNWDKCAKETLDIIQSTLDKRSKPI</sequence>
<evidence type="ECO:0000313" key="2">
    <source>
        <dbReference type="EMBL" id="MBG2914109.1"/>
    </source>
</evidence>
<dbReference type="Proteomes" id="UP000612266">
    <property type="component" value="Unassembled WGS sequence"/>
</dbReference>
<dbReference type="InterPro" id="IPR028098">
    <property type="entry name" value="Glyco_trans_4-like_N"/>
</dbReference>
<accession>A0A8I0WS60</accession>
<proteinExistence type="predicted"/>
<organism evidence="2 3">
    <name type="scientific">Proteus terrae subsp. cibarius</name>
    <dbReference type="NCBI Taxonomy" id="626774"/>
    <lineage>
        <taxon>Bacteria</taxon>
        <taxon>Pseudomonadati</taxon>
        <taxon>Pseudomonadota</taxon>
        <taxon>Gammaproteobacteria</taxon>
        <taxon>Enterobacterales</taxon>
        <taxon>Morganellaceae</taxon>
        <taxon>Proteus</taxon>
    </lineage>
</organism>
<dbReference type="EMBL" id="JADSJR010000007">
    <property type="protein sequence ID" value="MBG2914109.1"/>
    <property type="molecule type" value="Genomic_DNA"/>
</dbReference>
<dbReference type="Gene3D" id="3.40.50.2000">
    <property type="entry name" value="Glycogen Phosphorylase B"/>
    <property type="match status" value="2"/>
</dbReference>
<comment type="caution">
    <text evidence="2">The sequence shown here is derived from an EMBL/GenBank/DDBJ whole genome shotgun (WGS) entry which is preliminary data.</text>
</comment>
<evidence type="ECO:0000259" key="1">
    <source>
        <dbReference type="Pfam" id="PF13439"/>
    </source>
</evidence>
<reference evidence="2" key="1">
    <citation type="submission" date="2020-11" db="EMBL/GenBank/DDBJ databases">
        <title>Enhanced detection system for hospital associated transmission using whole genome sequencing surveillance.</title>
        <authorList>
            <person name="Harrison L.H."/>
            <person name="Van Tyne D."/>
            <person name="Marsh J.W."/>
            <person name="Griffith M.P."/>
            <person name="Snyder D.J."/>
            <person name="Cooper V.S."/>
            <person name="Mustapha M."/>
        </authorList>
    </citation>
    <scope>NUCLEOTIDE SEQUENCE</scope>
    <source>
        <strain evidence="2">PR00070</strain>
    </source>
</reference>
<dbReference type="GO" id="GO:0016757">
    <property type="term" value="F:glycosyltransferase activity"/>
    <property type="evidence" value="ECO:0007669"/>
    <property type="project" value="UniProtKB-ARBA"/>
</dbReference>
<dbReference type="RefSeq" id="WP_191901701.1">
    <property type="nucleotide sequence ID" value="NZ_JADSJR010000007.1"/>
</dbReference>
<feature type="domain" description="Glycosyltransferase subfamily 4-like N-terminal" evidence="1">
    <location>
        <begin position="22"/>
        <end position="191"/>
    </location>
</feature>
<dbReference type="SUPFAM" id="SSF53756">
    <property type="entry name" value="UDP-Glycosyltransferase/glycogen phosphorylase"/>
    <property type="match status" value="1"/>
</dbReference>
<evidence type="ECO:0000313" key="3">
    <source>
        <dbReference type="Proteomes" id="UP000612266"/>
    </source>
</evidence>